<keyword evidence="2" id="KW-1185">Reference proteome</keyword>
<proteinExistence type="predicted"/>
<protein>
    <submittedName>
        <fullName evidence="1">Uncharacterized protein</fullName>
    </submittedName>
</protein>
<dbReference type="Proteomes" id="UP000822476">
    <property type="component" value="Unassembled WGS sequence"/>
</dbReference>
<accession>A0A8S9YT26</accession>
<evidence type="ECO:0000313" key="2">
    <source>
        <dbReference type="Proteomes" id="UP000822476"/>
    </source>
</evidence>
<sequence>MFDSNQNIPCGCTPSDEGLLTTQRLLCCADCSTHYECIPVIQTSPNFPSSTSYPLLRSCDSVPRQNQFYYNPSDNVFGIAKSSSSMSFPCGLRSNTFSPSYVDCRLRYLRQTRRLQKFIRITPEGQLLINDLRQRHHNNGQLDGPGWMPSNFGEERKANGEPVQSLISIHKLKRIYAAFWNLESRQELSKSKSLHQLTNQQNEIGNTREIGQCADDKDATYDAEEDEALC</sequence>
<gene>
    <name evidence="1" type="ORF">EG68_06403</name>
</gene>
<dbReference type="EMBL" id="JTDE01003305">
    <property type="protein sequence ID" value="KAF7256213.1"/>
    <property type="molecule type" value="Genomic_DNA"/>
</dbReference>
<dbReference type="AlphaFoldDB" id="A0A8S9YT26"/>
<reference evidence="1" key="1">
    <citation type="submission" date="2019-07" db="EMBL/GenBank/DDBJ databases">
        <title>Annotation for the trematode Paragonimus miyazaki's.</title>
        <authorList>
            <person name="Choi Y.-J."/>
        </authorList>
    </citation>
    <scope>NUCLEOTIDE SEQUENCE</scope>
    <source>
        <strain evidence="1">Japan</strain>
    </source>
</reference>
<evidence type="ECO:0000313" key="1">
    <source>
        <dbReference type="EMBL" id="KAF7256213.1"/>
    </source>
</evidence>
<dbReference type="OrthoDB" id="6271097at2759"/>
<comment type="caution">
    <text evidence="1">The sequence shown here is derived from an EMBL/GenBank/DDBJ whole genome shotgun (WGS) entry which is preliminary data.</text>
</comment>
<organism evidence="1 2">
    <name type="scientific">Paragonimus skrjabini miyazakii</name>
    <dbReference type="NCBI Taxonomy" id="59628"/>
    <lineage>
        <taxon>Eukaryota</taxon>
        <taxon>Metazoa</taxon>
        <taxon>Spiralia</taxon>
        <taxon>Lophotrochozoa</taxon>
        <taxon>Platyhelminthes</taxon>
        <taxon>Trematoda</taxon>
        <taxon>Digenea</taxon>
        <taxon>Plagiorchiida</taxon>
        <taxon>Troglotremata</taxon>
        <taxon>Troglotrematidae</taxon>
        <taxon>Paragonimus</taxon>
    </lineage>
</organism>
<name>A0A8S9YT26_9TREM</name>